<proteinExistence type="predicted"/>
<reference evidence="7 8" key="1">
    <citation type="submission" date="2023-12" db="EMBL/GenBank/DDBJ databases">
        <title>Blastococcus brunescens sp. nov., an actonobacterium isolated from sandstone collected in sahara desert.</title>
        <authorList>
            <person name="Gtari M."/>
            <person name="Ghodhbane F."/>
        </authorList>
    </citation>
    <scope>NUCLEOTIDE SEQUENCE [LARGE SCALE GENOMIC DNA]</scope>
    <source>
        <strain evidence="7 8">BMG 8361</strain>
    </source>
</reference>
<sequence>MVTSGPGVNGERRAARPEHTQAQRTDASRRALINATVKVLAEEGYGAASLARISEVAGLSRGLANYHFGSKIALMEEVVHQIAADYADMLSSSTAAASGYERVVELFENYLDGMTRRRRQLASSRVMLVLAAESVSDVPELRTAVQQAYASFRQRLADFLSEGVADGSIRSSVDAEGHAMALHGLLRGVVLQHFVDQNAVELRIVSGAVLDVLHRTLVANGSDGEPLQSGREAPTDAPEHREAAALR</sequence>
<dbReference type="SUPFAM" id="SSF46689">
    <property type="entry name" value="Homeodomain-like"/>
    <property type="match status" value="1"/>
</dbReference>
<feature type="region of interest" description="Disordered" evidence="5">
    <location>
        <begin position="221"/>
        <end position="247"/>
    </location>
</feature>
<dbReference type="PROSITE" id="PS01081">
    <property type="entry name" value="HTH_TETR_1"/>
    <property type="match status" value="1"/>
</dbReference>
<accession>A0ABZ1B8M8</accession>
<keyword evidence="2 4" id="KW-0238">DNA-binding</keyword>
<organism evidence="7 8">
    <name type="scientific">Blastococcus brunescens</name>
    <dbReference type="NCBI Taxonomy" id="1564165"/>
    <lineage>
        <taxon>Bacteria</taxon>
        <taxon>Bacillati</taxon>
        <taxon>Actinomycetota</taxon>
        <taxon>Actinomycetes</taxon>
        <taxon>Geodermatophilales</taxon>
        <taxon>Geodermatophilaceae</taxon>
        <taxon>Blastococcus</taxon>
    </lineage>
</organism>
<dbReference type="EMBL" id="CP141261">
    <property type="protein sequence ID" value="WRL65410.1"/>
    <property type="molecule type" value="Genomic_DNA"/>
</dbReference>
<dbReference type="PANTHER" id="PTHR47506">
    <property type="entry name" value="TRANSCRIPTIONAL REGULATORY PROTEIN"/>
    <property type="match status" value="1"/>
</dbReference>
<keyword evidence="8" id="KW-1185">Reference proteome</keyword>
<evidence type="ECO:0000256" key="3">
    <source>
        <dbReference type="ARBA" id="ARBA00023163"/>
    </source>
</evidence>
<dbReference type="SUPFAM" id="SSF48498">
    <property type="entry name" value="Tetracyclin repressor-like, C-terminal domain"/>
    <property type="match status" value="1"/>
</dbReference>
<dbReference type="RefSeq" id="WP_324276732.1">
    <property type="nucleotide sequence ID" value="NZ_CP141261.1"/>
</dbReference>
<dbReference type="Pfam" id="PF00440">
    <property type="entry name" value="TetR_N"/>
    <property type="match status" value="1"/>
</dbReference>
<dbReference type="InterPro" id="IPR009057">
    <property type="entry name" value="Homeodomain-like_sf"/>
</dbReference>
<name>A0ABZ1B8M8_9ACTN</name>
<evidence type="ECO:0000256" key="5">
    <source>
        <dbReference type="SAM" id="MobiDB-lite"/>
    </source>
</evidence>
<evidence type="ECO:0000256" key="1">
    <source>
        <dbReference type="ARBA" id="ARBA00023015"/>
    </source>
</evidence>
<feature type="compositionally biased region" description="Basic and acidic residues" evidence="5">
    <location>
        <begin position="233"/>
        <end position="247"/>
    </location>
</feature>
<dbReference type="PRINTS" id="PR00455">
    <property type="entry name" value="HTHTETR"/>
</dbReference>
<keyword evidence="1" id="KW-0805">Transcription regulation</keyword>
<dbReference type="InterPro" id="IPR023772">
    <property type="entry name" value="DNA-bd_HTH_TetR-type_CS"/>
</dbReference>
<evidence type="ECO:0000313" key="8">
    <source>
        <dbReference type="Proteomes" id="UP001324287"/>
    </source>
</evidence>
<dbReference type="InterPro" id="IPR001647">
    <property type="entry name" value="HTH_TetR"/>
</dbReference>
<dbReference type="Pfam" id="PF16925">
    <property type="entry name" value="TetR_C_13"/>
    <property type="match status" value="1"/>
</dbReference>
<evidence type="ECO:0000259" key="6">
    <source>
        <dbReference type="PROSITE" id="PS50977"/>
    </source>
</evidence>
<feature type="region of interest" description="Disordered" evidence="5">
    <location>
        <begin position="1"/>
        <end position="27"/>
    </location>
</feature>
<dbReference type="InterPro" id="IPR036271">
    <property type="entry name" value="Tet_transcr_reg_TetR-rel_C_sf"/>
</dbReference>
<feature type="DNA-binding region" description="H-T-H motif" evidence="4">
    <location>
        <begin position="49"/>
        <end position="68"/>
    </location>
</feature>
<dbReference type="PROSITE" id="PS50977">
    <property type="entry name" value="HTH_TETR_2"/>
    <property type="match status" value="1"/>
</dbReference>
<evidence type="ECO:0000256" key="2">
    <source>
        <dbReference type="ARBA" id="ARBA00023125"/>
    </source>
</evidence>
<keyword evidence="3" id="KW-0804">Transcription</keyword>
<dbReference type="Gene3D" id="1.10.357.10">
    <property type="entry name" value="Tetracycline Repressor, domain 2"/>
    <property type="match status" value="1"/>
</dbReference>
<dbReference type="InterPro" id="IPR011075">
    <property type="entry name" value="TetR_C"/>
</dbReference>
<feature type="domain" description="HTH tetR-type" evidence="6">
    <location>
        <begin position="26"/>
        <end position="86"/>
    </location>
</feature>
<dbReference type="PANTHER" id="PTHR47506:SF6">
    <property type="entry name" value="HTH-TYPE TRANSCRIPTIONAL REPRESSOR NEMR"/>
    <property type="match status" value="1"/>
</dbReference>
<dbReference type="Proteomes" id="UP001324287">
    <property type="component" value="Chromosome"/>
</dbReference>
<gene>
    <name evidence="7" type="ORF">U6N30_07195</name>
</gene>
<feature type="compositionally biased region" description="Basic and acidic residues" evidence="5">
    <location>
        <begin position="10"/>
        <end position="27"/>
    </location>
</feature>
<evidence type="ECO:0000256" key="4">
    <source>
        <dbReference type="PROSITE-ProRule" id="PRU00335"/>
    </source>
</evidence>
<protein>
    <submittedName>
        <fullName evidence="7">TetR/AcrR family transcriptional regulator</fullName>
    </submittedName>
</protein>
<evidence type="ECO:0000313" key="7">
    <source>
        <dbReference type="EMBL" id="WRL65410.1"/>
    </source>
</evidence>